<dbReference type="SUPFAM" id="SSF49503">
    <property type="entry name" value="Cupredoxins"/>
    <property type="match status" value="1"/>
</dbReference>
<dbReference type="Gene3D" id="2.60.40.420">
    <property type="entry name" value="Cupredoxins - blue copper proteins"/>
    <property type="match status" value="1"/>
</dbReference>
<reference evidence="4 5" key="1">
    <citation type="submission" date="2019-03" db="EMBL/GenBank/DDBJ databases">
        <title>Genomics of glacier-inhabiting Cryobacterium strains.</title>
        <authorList>
            <person name="Liu Q."/>
            <person name="Xin Y.-H."/>
        </authorList>
    </citation>
    <scope>NUCLEOTIDE SEQUENCE [LARGE SCALE GENOMIC DNA]</scope>
    <source>
        <strain evidence="5">TMT1-22</strain>
    </source>
</reference>
<dbReference type="PROSITE" id="PS00079">
    <property type="entry name" value="MULTICOPPER_OXIDASE1"/>
    <property type="match status" value="1"/>
</dbReference>
<keyword evidence="1" id="KW-0479">Metal-binding</keyword>
<feature type="domain" description="Sulfocyanin-like C-terminal" evidence="3">
    <location>
        <begin position="102"/>
        <end position="198"/>
    </location>
</feature>
<dbReference type="RefSeq" id="WP_134365885.1">
    <property type="nucleotide sequence ID" value="NZ_SOFY01000084.1"/>
</dbReference>
<dbReference type="GO" id="GO:0046872">
    <property type="term" value="F:metal ion binding"/>
    <property type="evidence" value="ECO:0007669"/>
    <property type="project" value="UniProtKB-KW"/>
</dbReference>
<comment type="caution">
    <text evidence="4">The sequence shown here is derived from an EMBL/GenBank/DDBJ whole genome shotgun (WGS) entry which is preliminary data.</text>
</comment>
<sequence>MRKKTLIATAITGGLLAAVGLTGLSVGAVSALNGGQAASWLGSGSSCPAPRPSGTVVNVALSNMGGARMGNGNGMMSGGGNGWMPGGAMRLSLDHANISHGTVSFLATNDGSISHELVVLPLPDSQAVGTRPLSGNGNVDEAGSLGEASSTCGSGAGEGIAPGASSWATLKLAPGLYEVVCNLPGHYSAGMYSELTVS</sequence>
<dbReference type="InterPro" id="IPR049544">
    <property type="entry name" value="SoxE-like_C"/>
</dbReference>
<keyword evidence="5" id="KW-1185">Reference proteome</keyword>
<dbReference type="EMBL" id="SOFY01000084">
    <property type="protein sequence ID" value="TFC41787.1"/>
    <property type="molecule type" value="Genomic_DNA"/>
</dbReference>
<dbReference type="InterPro" id="IPR028871">
    <property type="entry name" value="BlueCu_1_BS"/>
</dbReference>
<dbReference type="PROSITE" id="PS00196">
    <property type="entry name" value="COPPER_BLUE"/>
    <property type="match status" value="1"/>
</dbReference>
<protein>
    <recommendedName>
        <fullName evidence="3">Sulfocyanin-like C-terminal domain-containing protein</fullName>
    </recommendedName>
</protein>
<keyword evidence="2" id="KW-0186">Copper</keyword>
<evidence type="ECO:0000259" key="3">
    <source>
        <dbReference type="Pfam" id="PF06525"/>
    </source>
</evidence>
<evidence type="ECO:0000313" key="5">
    <source>
        <dbReference type="Proteomes" id="UP000297403"/>
    </source>
</evidence>
<evidence type="ECO:0000313" key="4">
    <source>
        <dbReference type="EMBL" id="TFC41787.1"/>
    </source>
</evidence>
<proteinExistence type="predicted"/>
<dbReference type="Proteomes" id="UP000297403">
    <property type="component" value="Unassembled WGS sequence"/>
</dbReference>
<dbReference type="InterPro" id="IPR008972">
    <property type="entry name" value="Cupredoxin"/>
</dbReference>
<evidence type="ECO:0000256" key="1">
    <source>
        <dbReference type="ARBA" id="ARBA00022723"/>
    </source>
</evidence>
<dbReference type="InterPro" id="IPR033138">
    <property type="entry name" value="Cu_oxidase_CS"/>
</dbReference>
<dbReference type="AlphaFoldDB" id="A0AAQ2C3I7"/>
<accession>A0AAQ2C3I7</accession>
<dbReference type="Pfam" id="PF06525">
    <property type="entry name" value="SoxE"/>
    <property type="match status" value="1"/>
</dbReference>
<evidence type="ECO:0000256" key="2">
    <source>
        <dbReference type="ARBA" id="ARBA00023008"/>
    </source>
</evidence>
<name>A0AAQ2C3I7_9MICO</name>
<organism evidence="4 5">
    <name type="scientific">Cryobacterium shii</name>
    <dbReference type="NCBI Taxonomy" id="1259235"/>
    <lineage>
        <taxon>Bacteria</taxon>
        <taxon>Bacillati</taxon>
        <taxon>Actinomycetota</taxon>
        <taxon>Actinomycetes</taxon>
        <taxon>Micrococcales</taxon>
        <taxon>Microbacteriaceae</taxon>
        <taxon>Cryobacterium</taxon>
    </lineage>
</organism>
<gene>
    <name evidence="4" type="ORF">E3O49_15495</name>
</gene>